<dbReference type="CTD" id="20317415"/>
<proteinExistence type="predicted"/>
<evidence type="ECO:0000313" key="1">
    <source>
        <dbReference type="EMBL" id="KER30274.1"/>
    </source>
</evidence>
<reference evidence="1 2" key="1">
    <citation type="submission" date="2013-11" db="EMBL/GenBank/DDBJ databases">
        <title>Opisthorchis viverrini - life in the bile duct.</title>
        <authorList>
            <person name="Young N.D."/>
            <person name="Nagarajan N."/>
            <person name="Lin S.J."/>
            <person name="Korhonen P.K."/>
            <person name="Jex A.R."/>
            <person name="Hall R.S."/>
            <person name="Safavi-Hemami H."/>
            <person name="Kaewkong W."/>
            <person name="Bertrand D."/>
            <person name="Gao S."/>
            <person name="Seet Q."/>
            <person name="Wongkham S."/>
            <person name="Teh B.T."/>
            <person name="Wongkham C."/>
            <person name="Intapan P.M."/>
            <person name="Maleewong W."/>
            <person name="Yang X."/>
            <person name="Hu M."/>
            <person name="Wang Z."/>
            <person name="Hofmann A."/>
            <person name="Sternberg P.W."/>
            <person name="Tan P."/>
            <person name="Wang J."/>
            <person name="Gasser R.B."/>
        </authorList>
    </citation>
    <scope>NUCLEOTIDE SEQUENCE [LARGE SCALE GENOMIC DNA]</scope>
</reference>
<sequence>MTCQQLSLSSKRIGKLRATFLKPPRLWRRHELSLFIKGRVYNAATIGWIISRPRKRLGSPPKSVDVSRPTDFSNTWIIIDSMTCDTSLTCNHDLFESTLVKKWMGQDLMQA</sequence>
<evidence type="ECO:0000313" key="2">
    <source>
        <dbReference type="Proteomes" id="UP000054324"/>
    </source>
</evidence>
<dbReference type="RefSeq" id="XP_009165925.1">
    <property type="nucleotide sequence ID" value="XM_009167661.1"/>
</dbReference>
<dbReference type="AlphaFoldDB" id="A0A075AHQ1"/>
<protein>
    <submittedName>
        <fullName evidence="1">Uncharacterized protein</fullName>
    </submittedName>
</protein>
<name>A0A075AHQ1_OPIVI</name>
<accession>A0A075AHQ1</accession>
<dbReference type="Proteomes" id="UP000054324">
    <property type="component" value="Unassembled WGS sequence"/>
</dbReference>
<dbReference type="GeneID" id="20317415"/>
<keyword evidence="2" id="KW-1185">Reference proteome</keyword>
<dbReference type="KEGG" id="ovi:T265_03228"/>
<dbReference type="EMBL" id="KL596663">
    <property type="protein sequence ID" value="KER30274.1"/>
    <property type="molecule type" value="Genomic_DNA"/>
</dbReference>
<organism evidence="1 2">
    <name type="scientific">Opisthorchis viverrini</name>
    <name type="common">Southeast Asian liver fluke</name>
    <dbReference type="NCBI Taxonomy" id="6198"/>
    <lineage>
        <taxon>Eukaryota</taxon>
        <taxon>Metazoa</taxon>
        <taxon>Spiralia</taxon>
        <taxon>Lophotrochozoa</taxon>
        <taxon>Platyhelminthes</taxon>
        <taxon>Trematoda</taxon>
        <taxon>Digenea</taxon>
        <taxon>Opisthorchiida</taxon>
        <taxon>Opisthorchiata</taxon>
        <taxon>Opisthorchiidae</taxon>
        <taxon>Opisthorchis</taxon>
    </lineage>
</organism>
<gene>
    <name evidence="1" type="ORF">T265_03228</name>
</gene>